<dbReference type="AlphaFoldDB" id="A0A7G6VUF1"/>
<protein>
    <submittedName>
        <fullName evidence="2">DUF2793 domain-containing protein</fullName>
    </submittedName>
</protein>
<gene>
    <name evidence="2" type="ORF">H4O24_01230</name>
</gene>
<reference evidence="2 3" key="1">
    <citation type="submission" date="2020-08" db="EMBL/GenBank/DDBJ databases">
        <authorList>
            <person name="Liu G."/>
            <person name="Sun C."/>
        </authorList>
    </citation>
    <scope>NUCLEOTIDE SEQUENCE [LARGE SCALE GENOMIC DNA]</scope>
    <source>
        <strain evidence="2 3">OT19</strain>
    </source>
</reference>
<evidence type="ECO:0000313" key="2">
    <source>
        <dbReference type="EMBL" id="QNE05366.1"/>
    </source>
</evidence>
<dbReference type="EMBL" id="CP060052">
    <property type="protein sequence ID" value="QNE05366.1"/>
    <property type="molecule type" value="Genomic_DNA"/>
</dbReference>
<evidence type="ECO:0000313" key="3">
    <source>
        <dbReference type="Proteomes" id="UP000515297"/>
    </source>
</evidence>
<name>A0A7G6VUF1_9SPHN</name>
<evidence type="ECO:0000256" key="1">
    <source>
        <dbReference type="SAM" id="MobiDB-lite"/>
    </source>
</evidence>
<sequence length="113" mass="12469">MLLQPIVEGEAGTPPLDPKPGDCWIVSGGSAEFESHENDLACWQQGQWLFLTPTSGMSVYDRNLDAMRRFRGAWSKPMQIDFPNSGSTVDSEARDAIEQIISLLRTSGQLPES</sequence>
<feature type="region of interest" description="Disordered" evidence="1">
    <location>
        <begin position="1"/>
        <end position="21"/>
    </location>
</feature>
<dbReference type="Pfam" id="PF10983">
    <property type="entry name" value="DUF2793"/>
    <property type="match status" value="1"/>
</dbReference>
<accession>A0A7G6VUF1</accession>
<proteinExistence type="predicted"/>
<organism evidence="2 3">
    <name type="scientific">Croceicoccus marinus</name>
    <dbReference type="NCBI Taxonomy" id="450378"/>
    <lineage>
        <taxon>Bacteria</taxon>
        <taxon>Pseudomonadati</taxon>
        <taxon>Pseudomonadota</taxon>
        <taxon>Alphaproteobacteria</taxon>
        <taxon>Sphingomonadales</taxon>
        <taxon>Erythrobacteraceae</taxon>
        <taxon>Croceicoccus</taxon>
    </lineage>
</organism>
<dbReference type="Proteomes" id="UP000515297">
    <property type="component" value="Chromosome"/>
</dbReference>
<dbReference type="InterPro" id="IPR021251">
    <property type="entry name" value="DUF2793"/>
</dbReference>